<dbReference type="InterPro" id="IPR050570">
    <property type="entry name" value="Cell_wall_metabolism_enzyme"/>
</dbReference>
<dbReference type="SUPFAM" id="SSF51261">
    <property type="entry name" value="Duplicated hybrid motif"/>
    <property type="match status" value="1"/>
</dbReference>
<evidence type="ECO:0000256" key="2">
    <source>
        <dbReference type="SAM" id="SignalP"/>
    </source>
</evidence>
<dbReference type="OrthoDB" id="9784703at2"/>
<dbReference type="EMBL" id="BJLF01000015">
    <property type="protein sequence ID" value="GEA52039.1"/>
    <property type="molecule type" value="Genomic_DNA"/>
</dbReference>
<organism evidence="4 5">
    <name type="scientific">Vibrio inusitatus NBRC 102082</name>
    <dbReference type="NCBI Taxonomy" id="1219070"/>
    <lineage>
        <taxon>Bacteria</taxon>
        <taxon>Pseudomonadati</taxon>
        <taxon>Pseudomonadota</taxon>
        <taxon>Gammaproteobacteria</taxon>
        <taxon>Vibrionales</taxon>
        <taxon>Vibrionaceae</taxon>
        <taxon>Vibrio</taxon>
    </lineage>
</organism>
<feature type="coiled-coil region" evidence="1">
    <location>
        <begin position="51"/>
        <end position="113"/>
    </location>
</feature>
<dbReference type="Gene3D" id="2.70.70.10">
    <property type="entry name" value="Glucose Permease (Domain IIA)"/>
    <property type="match status" value="1"/>
</dbReference>
<feature type="coiled-coil region" evidence="1">
    <location>
        <begin position="160"/>
        <end position="197"/>
    </location>
</feature>
<dbReference type="FunFam" id="2.70.70.10:FF:000003">
    <property type="entry name" value="Murein hydrolase activator EnvC"/>
    <property type="match status" value="1"/>
</dbReference>
<dbReference type="Gene3D" id="6.10.250.3150">
    <property type="match status" value="1"/>
</dbReference>
<dbReference type="Pfam" id="PF01551">
    <property type="entry name" value="Peptidase_M23"/>
    <property type="match status" value="1"/>
</dbReference>
<reference evidence="4 5" key="1">
    <citation type="submission" date="2019-06" db="EMBL/GenBank/DDBJ databases">
        <title>Whole genome shotgun sequence of Vibrio inusitatus NBRC 102082.</title>
        <authorList>
            <person name="Hosoyama A."/>
            <person name="Uohara A."/>
            <person name="Ohji S."/>
            <person name="Ichikawa N."/>
        </authorList>
    </citation>
    <scope>NUCLEOTIDE SEQUENCE [LARGE SCALE GENOMIC DNA]</scope>
    <source>
        <strain evidence="4 5">NBRC 102082</strain>
    </source>
</reference>
<dbReference type="GO" id="GO:0004222">
    <property type="term" value="F:metalloendopeptidase activity"/>
    <property type="evidence" value="ECO:0007669"/>
    <property type="project" value="TreeGrafter"/>
</dbReference>
<accession>A0A4Y3HXY7</accession>
<dbReference type="CDD" id="cd12797">
    <property type="entry name" value="M23_peptidase"/>
    <property type="match status" value="1"/>
</dbReference>
<evidence type="ECO:0000313" key="5">
    <source>
        <dbReference type="Proteomes" id="UP000318717"/>
    </source>
</evidence>
<dbReference type="AlphaFoldDB" id="A0A4Y3HXY7"/>
<evidence type="ECO:0000259" key="3">
    <source>
        <dbReference type="Pfam" id="PF01551"/>
    </source>
</evidence>
<gene>
    <name evidence="4" type="ORF">VIN01S_28430</name>
</gene>
<proteinExistence type="predicted"/>
<name>A0A4Y3HXY7_9VIBR</name>
<dbReference type="InterPro" id="IPR016047">
    <property type="entry name" value="M23ase_b-sheet_dom"/>
</dbReference>
<keyword evidence="1" id="KW-0175">Coiled coil</keyword>
<dbReference type="Proteomes" id="UP000318717">
    <property type="component" value="Unassembled WGS sequence"/>
</dbReference>
<feature type="chain" id="PRO_5021439039" evidence="2">
    <location>
        <begin position="40"/>
        <end position="386"/>
    </location>
</feature>
<feature type="signal peptide" evidence="2">
    <location>
        <begin position="1"/>
        <end position="39"/>
    </location>
</feature>
<evidence type="ECO:0000313" key="4">
    <source>
        <dbReference type="EMBL" id="GEA52039.1"/>
    </source>
</evidence>
<protein>
    <submittedName>
        <fullName evidence="4">Peptidase M23</fullName>
    </submittedName>
</protein>
<sequence>MNLIPQKPKLLNRKNVSVVCAGVLLCLSSSIFVSTPASASTEELKGVKGEITRQQKSLSQQQKELDKLQKRLKSDELSIANASKNLAQTRTSLKRSEANLKAYDQQHQELLEKTQAQASALQKLVKSYYMMHTNAKIESFLSHESTQDKDRISQYYQHLAKQRAEVITELQQTNAKLEQKNLQLIAEQQQIETLLSQQSDQLNKLRSSQTSRKSTVTKIKRGIAGDSAYLNELKRNEARLKAEIAKAAKRNSVPMDGLAKQKGRLPWPIKGSVLHNYGTKQSGQVNWKGMVISAQYEQPVKAVYPGTVVFADYLRGYGLVLLLDHGKGDMTLYGYNQVLTKKEGDKVTSGETIALAGDTGGQSRSSVYFELRRNSQTQNPRSWLTR</sequence>
<dbReference type="RefSeq" id="WP_141346500.1">
    <property type="nucleotide sequence ID" value="NZ_BJLF01000015.1"/>
</dbReference>
<comment type="caution">
    <text evidence="4">The sequence shown here is derived from an EMBL/GenBank/DDBJ whole genome shotgun (WGS) entry which is preliminary data.</text>
</comment>
<dbReference type="PANTHER" id="PTHR21666:SF270">
    <property type="entry name" value="MUREIN HYDROLASE ACTIVATOR ENVC"/>
    <property type="match status" value="1"/>
</dbReference>
<keyword evidence="2" id="KW-0732">Signal</keyword>
<dbReference type="PANTHER" id="PTHR21666">
    <property type="entry name" value="PEPTIDASE-RELATED"/>
    <property type="match status" value="1"/>
</dbReference>
<evidence type="ECO:0000256" key="1">
    <source>
        <dbReference type="SAM" id="Coils"/>
    </source>
</evidence>
<dbReference type="InterPro" id="IPR011055">
    <property type="entry name" value="Dup_hybrid_motif"/>
</dbReference>
<keyword evidence="5" id="KW-1185">Reference proteome</keyword>
<feature type="domain" description="M23ase beta-sheet core" evidence="3">
    <location>
        <begin position="287"/>
        <end position="380"/>
    </location>
</feature>